<evidence type="ECO:0000256" key="4">
    <source>
        <dbReference type="ARBA" id="ARBA00022989"/>
    </source>
</evidence>
<dbReference type="SUPFAM" id="SSF54523">
    <property type="entry name" value="Pili subunits"/>
    <property type="match status" value="1"/>
</dbReference>
<sequence>MISSNKTKGFTLVELLIVIVVIAILAAISIVAYNGVTQKARDDERQSNARNLVNAAASFNSSAEDDKWPTVSEVGGYSTIKVPATVISATDGTAPTPSNKNHYGYEFCKDGGVTTNQSEATGVKVKYWKDVDAGTDHVKEITTGKCN</sequence>
<accession>A0A4P9A3N1</accession>
<comment type="subcellular location">
    <subcellularLocation>
        <location evidence="1">Membrane</location>
        <topology evidence="1">Single-pass membrane protein</topology>
    </subcellularLocation>
</comment>
<evidence type="ECO:0000313" key="8">
    <source>
        <dbReference type="Proteomes" id="UP000310639"/>
    </source>
</evidence>
<dbReference type="PANTHER" id="PTHR30093:SF44">
    <property type="entry name" value="TYPE II SECRETION SYSTEM CORE PROTEIN G"/>
    <property type="match status" value="1"/>
</dbReference>
<name>A0A4P9A3N1_9BACT</name>
<dbReference type="InterPro" id="IPR045584">
    <property type="entry name" value="Pilin-like"/>
</dbReference>
<evidence type="ECO:0000256" key="3">
    <source>
        <dbReference type="ARBA" id="ARBA00022692"/>
    </source>
</evidence>
<dbReference type="GO" id="GO:0016020">
    <property type="term" value="C:membrane"/>
    <property type="evidence" value="ECO:0007669"/>
    <property type="project" value="UniProtKB-SubCell"/>
</dbReference>
<keyword evidence="4 6" id="KW-1133">Transmembrane helix</keyword>
<gene>
    <name evidence="7" type="ORF">FBF37_03120</name>
</gene>
<keyword evidence="5 6" id="KW-0472">Membrane</keyword>
<dbReference type="OrthoDB" id="9858904at2"/>
<protein>
    <submittedName>
        <fullName evidence="7">Type II secretion system protein</fullName>
    </submittedName>
</protein>
<keyword evidence="8" id="KW-1185">Reference proteome</keyword>
<dbReference type="Proteomes" id="UP000310639">
    <property type="component" value="Chromosome"/>
</dbReference>
<dbReference type="NCBIfam" id="TIGR02532">
    <property type="entry name" value="IV_pilin_GFxxxE"/>
    <property type="match status" value="1"/>
</dbReference>
<evidence type="ECO:0000256" key="5">
    <source>
        <dbReference type="ARBA" id="ARBA00023136"/>
    </source>
</evidence>
<proteinExistence type="predicted"/>
<keyword evidence="3 6" id="KW-0812">Transmembrane</keyword>
<dbReference type="PANTHER" id="PTHR30093">
    <property type="entry name" value="GENERAL SECRETION PATHWAY PROTEIN G"/>
    <property type="match status" value="1"/>
</dbReference>
<evidence type="ECO:0000256" key="6">
    <source>
        <dbReference type="SAM" id="Phobius"/>
    </source>
</evidence>
<dbReference type="AlphaFoldDB" id="A0A4P9A3N1"/>
<dbReference type="EMBL" id="CP040004">
    <property type="protein sequence ID" value="QCT42437.1"/>
    <property type="molecule type" value="Genomic_DNA"/>
</dbReference>
<keyword evidence="2" id="KW-0488">Methylation</keyword>
<dbReference type="Gene3D" id="3.30.700.10">
    <property type="entry name" value="Glycoprotein, Type 4 Pilin"/>
    <property type="match status" value="1"/>
</dbReference>
<feature type="transmembrane region" description="Helical" evidence="6">
    <location>
        <begin position="12"/>
        <end position="33"/>
    </location>
</feature>
<evidence type="ECO:0000256" key="1">
    <source>
        <dbReference type="ARBA" id="ARBA00004167"/>
    </source>
</evidence>
<dbReference type="RefSeq" id="WP_138079394.1">
    <property type="nucleotide sequence ID" value="NZ_CP040004.1"/>
</dbReference>
<organism evidence="7 8">
    <name type="scientific">Candidatus Nanosynbacter featherlites</name>
    <dbReference type="NCBI Taxonomy" id="2572088"/>
    <lineage>
        <taxon>Bacteria</taxon>
        <taxon>Candidatus Saccharimonadota</taxon>
        <taxon>Candidatus Saccharimonadia</taxon>
        <taxon>Candidatus Nanosynbacterales</taxon>
        <taxon>Candidatus Nanosynbacteraceae</taxon>
        <taxon>Candidatus Nanosynbacter</taxon>
    </lineage>
</organism>
<evidence type="ECO:0000313" key="7">
    <source>
        <dbReference type="EMBL" id="QCT42437.1"/>
    </source>
</evidence>
<evidence type="ECO:0000256" key="2">
    <source>
        <dbReference type="ARBA" id="ARBA00022481"/>
    </source>
</evidence>
<dbReference type="KEGG" id="nft:FBF37_03120"/>
<reference evidence="7 8" key="1">
    <citation type="submission" date="2019-04" db="EMBL/GenBank/DDBJ databases">
        <title>Saccharibacteria TM7 genomes.</title>
        <authorList>
            <person name="Bor B."/>
            <person name="He X."/>
            <person name="Chen T."/>
            <person name="Dewhirst F.E."/>
        </authorList>
    </citation>
    <scope>NUCLEOTIDE SEQUENCE [LARGE SCALE GENOMIC DNA]</scope>
    <source>
        <strain evidence="7 8">BB001</strain>
    </source>
</reference>
<dbReference type="Pfam" id="PF07963">
    <property type="entry name" value="N_methyl"/>
    <property type="match status" value="1"/>
</dbReference>
<dbReference type="InterPro" id="IPR012902">
    <property type="entry name" value="N_methyl_site"/>
</dbReference>
<dbReference type="PROSITE" id="PS00409">
    <property type="entry name" value="PROKAR_NTER_METHYL"/>
    <property type="match status" value="1"/>
</dbReference>